<organism evidence="10 11">
    <name type="scientific">Coniochaeta hoffmannii</name>
    <dbReference type="NCBI Taxonomy" id="91930"/>
    <lineage>
        <taxon>Eukaryota</taxon>
        <taxon>Fungi</taxon>
        <taxon>Dikarya</taxon>
        <taxon>Ascomycota</taxon>
        <taxon>Pezizomycotina</taxon>
        <taxon>Sordariomycetes</taxon>
        <taxon>Sordariomycetidae</taxon>
        <taxon>Coniochaetales</taxon>
        <taxon>Coniochaetaceae</taxon>
        <taxon>Coniochaeta</taxon>
    </lineage>
</organism>
<keyword evidence="3 8" id="KW-0812">Transmembrane</keyword>
<evidence type="ECO:0000256" key="8">
    <source>
        <dbReference type="SAM" id="Phobius"/>
    </source>
</evidence>
<dbReference type="InterPro" id="IPR038770">
    <property type="entry name" value="Na+/solute_symporter_sf"/>
</dbReference>
<feature type="transmembrane region" description="Helical" evidence="8">
    <location>
        <begin position="375"/>
        <end position="395"/>
    </location>
</feature>
<feature type="transmembrane region" description="Helical" evidence="8">
    <location>
        <begin position="159"/>
        <end position="179"/>
    </location>
</feature>
<feature type="transmembrane region" description="Helical" evidence="8">
    <location>
        <begin position="407"/>
        <end position="427"/>
    </location>
</feature>
<dbReference type="Proteomes" id="UP001174691">
    <property type="component" value="Unassembled WGS sequence"/>
</dbReference>
<dbReference type="Pfam" id="PF00999">
    <property type="entry name" value="Na_H_Exchanger"/>
    <property type="match status" value="1"/>
</dbReference>
<evidence type="ECO:0000313" key="10">
    <source>
        <dbReference type="EMBL" id="KAJ9156939.1"/>
    </source>
</evidence>
<comment type="subcellular location">
    <subcellularLocation>
        <location evidence="1">Membrane</location>
        <topology evidence="1">Multi-pass membrane protein</topology>
    </subcellularLocation>
</comment>
<feature type="transmembrane region" description="Helical" evidence="8">
    <location>
        <begin position="54"/>
        <end position="73"/>
    </location>
</feature>
<dbReference type="GO" id="GO:0015297">
    <property type="term" value="F:antiporter activity"/>
    <property type="evidence" value="ECO:0007669"/>
    <property type="project" value="InterPro"/>
</dbReference>
<feature type="region of interest" description="Disordered" evidence="7">
    <location>
        <begin position="729"/>
        <end position="755"/>
    </location>
</feature>
<dbReference type="EMBL" id="JANBVN010000048">
    <property type="protein sequence ID" value="KAJ9156939.1"/>
    <property type="molecule type" value="Genomic_DNA"/>
</dbReference>
<dbReference type="InterPro" id="IPR050794">
    <property type="entry name" value="CPA2_transporter"/>
</dbReference>
<keyword evidence="6 8" id="KW-0472">Membrane</keyword>
<evidence type="ECO:0000256" key="3">
    <source>
        <dbReference type="ARBA" id="ARBA00022692"/>
    </source>
</evidence>
<dbReference type="PANTHER" id="PTHR32468">
    <property type="entry name" value="CATION/H + ANTIPORTER"/>
    <property type="match status" value="1"/>
</dbReference>
<evidence type="ECO:0000313" key="11">
    <source>
        <dbReference type="Proteomes" id="UP001174691"/>
    </source>
</evidence>
<dbReference type="GO" id="GO:0016020">
    <property type="term" value="C:membrane"/>
    <property type="evidence" value="ECO:0007669"/>
    <property type="project" value="UniProtKB-SubCell"/>
</dbReference>
<evidence type="ECO:0000256" key="4">
    <source>
        <dbReference type="ARBA" id="ARBA00022989"/>
    </source>
</evidence>
<evidence type="ECO:0000259" key="9">
    <source>
        <dbReference type="Pfam" id="PF00999"/>
    </source>
</evidence>
<dbReference type="AlphaFoldDB" id="A0AA38VWZ2"/>
<sequence>MAGPPPQAGVLEGANPVTYNPSSPITLFIIQASIVIIFCQLLHYPLRLINQPRVIAEVIGGIILGPSVMMRIPGFKDSIFPAESIPVFSNVANLGLIIFLFLVALEVDIRLFTANWRVALSVGLAGMIVPFGLGAAIAWGLYHQFRTDPGIVTIDFGVYALFIGTALAITAFPVLCRILTELKLLRSNVGVTVLAAGIGNDVTGWVLLALCVALVNNNSGLAALWALLTGVGWTLFLVFAVRPCLMWILRRTGSLQNGPTQGMVALTMLLTLISSWFTGIIGIHPIFGAFLVGLICPHDGGFAIKLTEKIEDFISVIFLPLYFALSGLSTNLGLLNDGITWGYVIAVIVIAFSGKIIGGTLAARACGLLWRESTTIGVLMSCKGLVELIVLNIGLQAKILSARTFTMFVVMALVTTVSTTPLTKLLYPPWYQQKVERWRRGEIDWDGNPTAPSPSSTTASLEKLNATQIRRLVVYLRLDSLPSLFTFITLLGADASPATQEAAATAAASEEGAVHIRRRPLEVHGLRLIELTDRTSSVMQVTEGEEYYSAHDPVVNAFRTFSQLHDVAAAGRVAVVPVDSYPETLMSQAADVSSDFALIPWSEYGSLTEDQSVPFATSAGERFRSGTHLDFIQKTLVRASQTCNAGIFINSGFGGVVKTGGLRRTRSAMSIHSATQELAVLPVTDKSHHVFFPFFGGVDDRVALRFVLQLAKNSVVTLTITHFSFGGGAGEETDTEAPVAGTSSQPAKAAAGTTTTALDRSKSLAAEDEVSAQDLALLHTLQSSLPEEVAGRVTFKEVSVSVASALKDTVEVAAGVVGQNPKNAGDIVVVGRRHVRLGDDRGEASGGDFRKTVGVVADQIIAKGVKASVLVIQAGGRGLES</sequence>
<keyword evidence="2" id="KW-0813">Transport</keyword>
<gene>
    <name evidence="10" type="ORF">NKR19_g4029</name>
</gene>
<evidence type="ECO:0000256" key="6">
    <source>
        <dbReference type="ARBA" id="ARBA00023136"/>
    </source>
</evidence>
<feature type="transmembrane region" description="Helical" evidence="8">
    <location>
        <begin position="341"/>
        <end position="363"/>
    </location>
</feature>
<dbReference type="InterPro" id="IPR006153">
    <property type="entry name" value="Cation/H_exchanger_TM"/>
</dbReference>
<evidence type="ECO:0000256" key="7">
    <source>
        <dbReference type="SAM" id="MobiDB-lite"/>
    </source>
</evidence>
<feature type="transmembrane region" description="Helical" evidence="8">
    <location>
        <begin position="25"/>
        <end position="42"/>
    </location>
</feature>
<feature type="domain" description="Cation/H+ exchanger transmembrane" evidence="9">
    <location>
        <begin position="36"/>
        <end position="423"/>
    </location>
</feature>
<feature type="transmembrane region" description="Helical" evidence="8">
    <location>
        <begin position="191"/>
        <end position="215"/>
    </location>
</feature>
<dbReference type="PANTHER" id="PTHR32468:SF0">
    <property type="entry name" value="K(+)_H(+) ANTIPORTER 1"/>
    <property type="match status" value="1"/>
</dbReference>
<evidence type="ECO:0000256" key="1">
    <source>
        <dbReference type="ARBA" id="ARBA00004141"/>
    </source>
</evidence>
<keyword evidence="5" id="KW-0406">Ion transport</keyword>
<feature type="transmembrane region" description="Helical" evidence="8">
    <location>
        <begin position="221"/>
        <end position="241"/>
    </location>
</feature>
<keyword evidence="11" id="KW-1185">Reference proteome</keyword>
<dbReference type="GO" id="GO:1902600">
    <property type="term" value="P:proton transmembrane transport"/>
    <property type="evidence" value="ECO:0007669"/>
    <property type="project" value="InterPro"/>
</dbReference>
<evidence type="ECO:0000256" key="2">
    <source>
        <dbReference type="ARBA" id="ARBA00022448"/>
    </source>
</evidence>
<reference evidence="10" key="1">
    <citation type="submission" date="2022-07" db="EMBL/GenBank/DDBJ databases">
        <title>Fungi with potential for degradation of polypropylene.</title>
        <authorList>
            <person name="Gostincar C."/>
        </authorList>
    </citation>
    <scope>NUCLEOTIDE SEQUENCE</scope>
    <source>
        <strain evidence="10">EXF-13287</strain>
    </source>
</reference>
<evidence type="ECO:0000256" key="5">
    <source>
        <dbReference type="ARBA" id="ARBA00023065"/>
    </source>
</evidence>
<proteinExistence type="predicted"/>
<feature type="transmembrane region" description="Helical" evidence="8">
    <location>
        <begin position="85"/>
        <end position="105"/>
    </location>
</feature>
<comment type="caution">
    <text evidence="10">The sequence shown here is derived from an EMBL/GenBank/DDBJ whole genome shotgun (WGS) entry which is preliminary data.</text>
</comment>
<dbReference type="Gene3D" id="1.20.1530.20">
    <property type="match status" value="1"/>
</dbReference>
<feature type="transmembrane region" description="Helical" evidence="8">
    <location>
        <begin position="117"/>
        <end position="139"/>
    </location>
</feature>
<feature type="transmembrane region" description="Helical" evidence="8">
    <location>
        <begin position="313"/>
        <end position="335"/>
    </location>
</feature>
<name>A0AA38VWZ2_9PEZI</name>
<accession>A0AA38VWZ2</accession>
<protein>
    <submittedName>
        <fullName evidence="10">K(+)/H(+) antiporter 1</fullName>
    </submittedName>
</protein>
<keyword evidence="4 8" id="KW-1133">Transmembrane helix</keyword>